<proteinExistence type="predicted"/>
<dbReference type="EMBL" id="CP034209">
    <property type="protein sequence ID" value="QBZ63753.1"/>
    <property type="molecule type" value="Genomic_DNA"/>
</dbReference>
<evidence type="ECO:0000313" key="4">
    <source>
        <dbReference type="Proteomes" id="UP000294847"/>
    </source>
</evidence>
<gene>
    <name evidence="3" type="ORF">PoMZ_05441</name>
</gene>
<feature type="signal peptide" evidence="2">
    <location>
        <begin position="1"/>
        <end position="16"/>
    </location>
</feature>
<sequence>MKFLLSIGLLATLGAALPSVTRSDAAVLNPRADPIPCSSGGTCVAVQICRATENGQVNEFRDLSCNDFGKPPGERTPPPKRTRPPGNFLP</sequence>
<organism evidence="3 4">
    <name type="scientific">Pyricularia oryzae</name>
    <name type="common">Rice blast fungus</name>
    <name type="synonym">Magnaporthe oryzae</name>
    <dbReference type="NCBI Taxonomy" id="318829"/>
    <lineage>
        <taxon>Eukaryota</taxon>
        <taxon>Fungi</taxon>
        <taxon>Dikarya</taxon>
        <taxon>Ascomycota</taxon>
        <taxon>Pezizomycotina</taxon>
        <taxon>Sordariomycetes</taxon>
        <taxon>Sordariomycetidae</taxon>
        <taxon>Magnaporthales</taxon>
        <taxon>Pyriculariaceae</taxon>
        <taxon>Pyricularia</taxon>
    </lineage>
</organism>
<feature type="region of interest" description="Disordered" evidence="1">
    <location>
        <begin position="62"/>
        <end position="90"/>
    </location>
</feature>
<name>A0A4P7NN82_PYROR</name>
<evidence type="ECO:0000256" key="2">
    <source>
        <dbReference type="SAM" id="SignalP"/>
    </source>
</evidence>
<keyword evidence="2" id="KW-0732">Signal</keyword>
<feature type="chain" id="PRO_5020522023" evidence="2">
    <location>
        <begin position="17"/>
        <end position="90"/>
    </location>
</feature>
<evidence type="ECO:0000256" key="1">
    <source>
        <dbReference type="SAM" id="MobiDB-lite"/>
    </source>
</evidence>
<dbReference type="AlphaFoldDB" id="A0A4P7NN82"/>
<accession>A0A4P7NN82</accession>
<protein>
    <submittedName>
        <fullName evidence="3">Uncharacterized protein</fullName>
    </submittedName>
</protein>
<dbReference type="Proteomes" id="UP000294847">
    <property type="component" value="Chromosome 6"/>
</dbReference>
<evidence type="ECO:0000313" key="3">
    <source>
        <dbReference type="EMBL" id="QBZ63753.1"/>
    </source>
</evidence>
<reference evidence="3 4" key="1">
    <citation type="journal article" date="2019" name="Mol. Biol. Evol.">
        <title>Blast fungal genomes show frequent chromosomal changes, gene gains and losses, and effector gene turnover.</title>
        <authorList>
            <person name="Gomez Luciano L.B."/>
            <person name="Jason Tsai I."/>
            <person name="Chuma I."/>
            <person name="Tosa Y."/>
            <person name="Chen Y.H."/>
            <person name="Li J.Y."/>
            <person name="Li M.Y."/>
            <person name="Jade Lu M.Y."/>
            <person name="Nakayashiki H."/>
            <person name="Li W.H."/>
        </authorList>
    </citation>
    <scope>NUCLEOTIDE SEQUENCE [LARGE SCALE GENOMIC DNA]</scope>
    <source>
        <strain evidence="3">MZ5-1-6</strain>
    </source>
</reference>